<dbReference type="OrthoDB" id="9769893at2"/>
<keyword evidence="3" id="KW-1185">Reference proteome</keyword>
<accession>A0A1H3IJG0</accession>
<evidence type="ECO:0000313" key="2">
    <source>
        <dbReference type="EMBL" id="SDY27821.1"/>
    </source>
</evidence>
<protein>
    <recommendedName>
        <fullName evidence="4">PEGA domain-containing protein</fullName>
    </recommendedName>
</protein>
<dbReference type="PROSITE" id="PS51257">
    <property type="entry name" value="PROKAR_LIPOPROTEIN"/>
    <property type="match status" value="1"/>
</dbReference>
<name>A0A1H3IJG0_9FIRM</name>
<reference evidence="2 3" key="1">
    <citation type="submission" date="2016-10" db="EMBL/GenBank/DDBJ databases">
        <authorList>
            <person name="de Groot N.N."/>
        </authorList>
    </citation>
    <scope>NUCLEOTIDE SEQUENCE [LARGE SCALE GENOMIC DNA]</scope>
    <source>
        <strain evidence="2 3">DSM 14045</strain>
    </source>
</reference>
<feature type="compositionally biased region" description="Basic and acidic residues" evidence="1">
    <location>
        <begin position="383"/>
        <end position="395"/>
    </location>
</feature>
<dbReference type="EMBL" id="FNPG01000012">
    <property type="protein sequence ID" value="SDY27821.1"/>
    <property type="molecule type" value="Genomic_DNA"/>
</dbReference>
<feature type="compositionally biased region" description="Acidic residues" evidence="1">
    <location>
        <begin position="54"/>
        <end position="65"/>
    </location>
</feature>
<evidence type="ECO:0008006" key="4">
    <source>
        <dbReference type="Google" id="ProtNLM"/>
    </source>
</evidence>
<feature type="compositionally biased region" description="Low complexity" evidence="1">
    <location>
        <begin position="396"/>
        <end position="440"/>
    </location>
</feature>
<evidence type="ECO:0000313" key="3">
    <source>
        <dbReference type="Proteomes" id="UP000183918"/>
    </source>
</evidence>
<sequence length="463" mass="51365">MGERTRMKFRVLILGIFFLMISGLLYGCGLTKDREISLGVEYYSGDESKNNDENGSESDNLLDDENSNKQKNNSKKKKKTNNKEDFVVIDVDSEGCSIKLYSRKDNLEYQYYIGADTKITNKFGNEISLGQISPGKIVNIGSVNKVGKVGKINVSSNTWNYTNIKKFSIDEAKKQIKIGENIYNYNDKLLVFSGNEIIELNKLSQKDELEAEGKGKEIYSIVVTTGHGKLQLKNTSLFEGSFLQLDNRAFVNITKDMEMDVQEGKYLLAVANDGWGGSKEIVINRGETTEVNLDELKGPGPSYGKILFAPNVLNAQIFIDGKQIDYSNPISLRYGKHSLKIMANGYATMNKVLYVNSPEGTVAITMETNEQAAKNNTQSNLPKNHEEVVEQRENRQNGNNSSNSQGNGSTNSSGSTNGRTNGTSQNGNNTQSQNNSNNSNITTDQLKDYIQTLTELLRNKGTS</sequence>
<gene>
    <name evidence="2" type="ORF">SAMN02910414_01181</name>
</gene>
<feature type="region of interest" description="Disordered" evidence="1">
    <location>
        <begin position="372"/>
        <end position="441"/>
    </location>
</feature>
<feature type="region of interest" description="Disordered" evidence="1">
    <location>
        <begin position="47"/>
        <end position="79"/>
    </location>
</feature>
<dbReference type="STRING" id="1122142.SAMN02910414_01181"/>
<organism evidence="2 3">
    <name type="scientific">Lachnobacterium bovis DSM 14045</name>
    <dbReference type="NCBI Taxonomy" id="1122142"/>
    <lineage>
        <taxon>Bacteria</taxon>
        <taxon>Bacillati</taxon>
        <taxon>Bacillota</taxon>
        <taxon>Clostridia</taxon>
        <taxon>Lachnospirales</taxon>
        <taxon>Lachnospiraceae</taxon>
        <taxon>Lachnobacterium</taxon>
    </lineage>
</organism>
<feature type="compositionally biased region" description="Polar residues" evidence="1">
    <location>
        <begin position="372"/>
        <end position="382"/>
    </location>
</feature>
<dbReference type="AlphaFoldDB" id="A0A1H3IJG0"/>
<dbReference type="RefSeq" id="WP_074717021.1">
    <property type="nucleotide sequence ID" value="NZ_FNPG01000012.1"/>
</dbReference>
<proteinExistence type="predicted"/>
<dbReference type="Proteomes" id="UP000183918">
    <property type="component" value="Unassembled WGS sequence"/>
</dbReference>
<evidence type="ECO:0000256" key="1">
    <source>
        <dbReference type="SAM" id="MobiDB-lite"/>
    </source>
</evidence>